<feature type="chain" id="PRO_5045146993" evidence="1">
    <location>
        <begin position="24"/>
        <end position="423"/>
    </location>
</feature>
<dbReference type="InterPro" id="IPR025535">
    <property type="entry name" value="DUF4421"/>
</dbReference>
<dbReference type="RefSeq" id="WP_083331712.1">
    <property type="nucleotide sequence ID" value="NZ_CP091802.1"/>
</dbReference>
<comment type="caution">
    <text evidence="2">The sequence shown here is derived from an EMBL/GenBank/DDBJ whole genome shotgun (WGS) entry which is preliminary data.</text>
</comment>
<protein>
    <submittedName>
        <fullName evidence="2">DUF4421 domain-containing protein</fullName>
    </submittedName>
</protein>
<reference evidence="2 3" key="1">
    <citation type="submission" date="2017-08" db="EMBL/GenBank/DDBJ databases">
        <title>Comparative genomics of non-oral Prevotella species.</title>
        <authorList>
            <person name="Accetto T."/>
            <person name="Nograsek B."/>
            <person name="Avgustin G."/>
        </authorList>
    </citation>
    <scope>NUCLEOTIDE SEQUENCE [LARGE SCALE GENOMIC DNA]</scope>
    <source>
        <strain evidence="2 3">TC1-1</strain>
    </source>
</reference>
<keyword evidence="3" id="KW-1185">Reference proteome</keyword>
<organism evidence="2 3">
    <name type="scientific">Segatella bryantii</name>
    <name type="common">Prevotella bryantii</name>
    <dbReference type="NCBI Taxonomy" id="77095"/>
    <lineage>
        <taxon>Bacteria</taxon>
        <taxon>Pseudomonadati</taxon>
        <taxon>Bacteroidota</taxon>
        <taxon>Bacteroidia</taxon>
        <taxon>Bacteroidales</taxon>
        <taxon>Prevotellaceae</taxon>
        <taxon>Segatella</taxon>
    </lineage>
</organism>
<evidence type="ECO:0000256" key="1">
    <source>
        <dbReference type="SAM" id="SignalP"/>
    </source>
</evidence>
<gene>
    <name evidence="2" type="ORF">CIK91_00040</name>
</gene>
<keyword evidence="1" id="KW-0732">Signal</keyword>
<sequence>MKRFFSVSIIVFMFLLVSLSGFAAEDTNEGIQVDSCNIVTPTSFSSVLLPQDIQKDSVQLPVKKKGFLPALGRVVDGLINWFTSDTAWVEPCHYFCWAQLQSQLTYDLMTPHFHKANDFELINRAVIGTRPTIMAGFNVGISLLSYSLMFQIGRYKNQHGDTRSNTELQLQTSRFVIDLFRMETGNQFKLYDVKLNRPDLFINAEGQYINFISNKLEGFDFYYIFNWKHFSSPAAYSMSTVQKRSAGTWMGGFGYNSSSTSFNVSEYLKFSAQNIIPGKEQEVADLIEGYTNISMTSPEMLTYLLPDISYKSYYLMGGYAYNWVPAPRWLVGGLAMMELSYKRHLSENYYYRYTGHYFIPDAMFRLAAIYNTGDWYAGMESQAFSNFYHDRRYCSINMHARVRFFVGFYFLKNKAYKKKKIVL</sequence>
<dbReference type="EMBL" id="NPJF01000001">
    <property type="protein sequence ID" value="OYP57459.1"/>
    <property type="molecule type" value="Genomic_DNA"/>
</dbReference>
<name>A0ABX4EKS2_SEGBR</name>
<dbReference type="Pfam" id="PF14391">
    <property type="entry name" value="DUF4421"/>
    <property type="match status" value="1"/>
</dbReference>
<evidence type="ECO:0000313" key="2">
    <source>
        <dbReference type="EMBL" id="OYP57459.1"/>
    </source>
</evidence>
<accession>A0ABX4EKS2</accession>
<feature type="signal peptide" evidence="1">
    <location>
        <begin position="1"/>
        <end position="23"/>
    </location>
</feature>
<evidence type="ECO:0000313" key="3">
    <source>
        <dbReference type="Proteomes" id="UP000216189"/>
    </source>
</evidence>
<dbReference type="Proteomes" id="UP000216189">
    <property type="component" value="Unassembled WGS sequence"/>
</dbReference>
<proteinExistence type="predicted"/>